<protein>
    <recommendedName>
        <fullName evidence="4 6">Regulatory protein RecX</fullName>
    </recommendedName>
</protein>
<name>A0A6L6G9C5_STRUB</name>
<comment type="similarity">
    <text evidence="3 6">Belongs to the RecX family.</text>
</comment>
<evidence type="ECO:0000259" key="7">
    <source>
        <dbReference type="Pfam" id="PF02631"/>
    </source>
</evidence>
<dbReference type="InterPro" id="IPR053925">
    <property type="entry name" value="RecX_HTH_3rd"/>
</dbReference>
<dbReference type="InterPro" id="IPR036388">
    <property type="entry name" value="WH-like_DNA-bd_sf"/>
</dbReference>
<dbReference type="RefSeq" id="WP_154591009.1">
    <property type="nucleotide sequence ID" value="NZ_JADFAX010000010.1"/>
</dbReference>
<comment type="function">
    <text evidence="1 6">Modulates RecA activity.</text>
</comment>
<evidence type="ECO:0000313" key="10">
    <source>
        <dbReference type="EMBL" id="MTD02075.1"/>
    </source>
</evidence>
<comment type="caution">
    <text evidence="10">The sequence shown here is derived from an EMBL/GenBank/DDBJ whole genome shotgun (WGS) entry which is preliminary data.</text>
</comment>
<dbReference type="PANTHER" id="PTHR33602:SF1">
    <property type="entry name" value="REGULATORY PROTEIN RECX FAMILY PROTEIN"/>
    <property type="match status" value="1"/>
</dbReference>
<dbReference type="Proteomes" id="UP000483839">
    <property type="component" value="Unassembled WGS sequence"/>
</dbReference>
<evidence type="ECO:0000259" key="8">
    <source>
        <dbReference type="Pfam" id="PF21981"/>
    </source>
</evidence>
<dbReference type="AlphaFoldDB" id="A0A6L6G9C5"/>
<evidence type="ECO:0000313" key="11">
    <source>
        <dbReference type="Proteomes" id="UP000483839"/>
    </source>
</evidence>
<feature type="domain" description="RecX second three-helical" evidence="7">
    <location>
        <begin position="104"/>
        <end position="144"/>
    </location>
</feature>
<dbReference type="GO" id="GO:0006282">
    <property type="term" value="P:regulation of DNA repair"/>
    <property type="evidence" value="ECO:0007669"/>
    <property type="project" value="UniProtKB-UniRule"/>
</dbReference>
<dbReference type="InterPro" id="IPR053926">
    <property type="entry name" value="RecX_HTH_1st"/>
</dbReference>
<feature type="domain" description="RecX third three-helical" evidence="8">
    <location>
        <begin position="207"/>
        <end position="253"/>
    </location>
</feature>
<feature type="domain" description="RecX first three-helical" evidence="9">
    <location>
        <begin position="59"/>
        <end position="97"/>
    </location>
</feature>
<evidence type="ECO:0000256" key="5">
    <source>
        <dbReference type="ARBA" id="ARBA00022490"/>
    </source>
</evidence>
<dbReference type="GO" id="GO:0005737">
    <property type="term" value="C:cytoplasm"/>
    <property type="evidence" value="ECO:0007669"/>
    <property type="project" value="UniProtKB-SubCell"/>
</dbReference>
<sequence length="258" mass="30358">MKIQKIEKKKRLYLLECDNGDSLYVTEDTIVHFMLSKGMEISPEQLESIKQFAQFSYGKNLALYYISFQVRTQKQVYDYLKKHDLENTIIQKIIEELIKENWINDQKYVESFLRQNMTNGDKGPQLIKQKLMQKGISDKIIEKAISEVEFYPIAEKVALKMISRYQDKLPRKALQDKLTQLLINKGFSYDLVKAVNGNLSIETDQEKTLDLLEKEADKQLRKLSKRYEGYALRQKLFQALYRKGYDSDDIQSLLSEIL</sequence>
<gene>
    <name evidence="6 10" type="primary">recX</name>
    <name evidence="10" type="ORF">GKS16_07325</name>
</gene>
<dbReference type="HAMAP" id="MF_01114">
    <property type="entry name" value="RecX"/>
    <property type="match status" value="1"/>
</dbReference>
<evidence type="ECO:0000256" key="4">
    <source>
        <dbReference type="ARBA" id="ARBA00018111"/>
    </source>
</evidence>
<dbReference type="NCBIfam" id="NF010733">
    <property type="entry name" value="PRK14135.1"/>
    <property type="match status" value="1"/>
</dbReference>
<dbReference type="Pfam" id="PF21982">
    <property type="entry name" value="RecX_HTH1"/>
    <property type="match status" value="1"/>
</dbReference>
<accession>A0A6L6G9C5</accession>
<dbReference type="Gene3D" id="1.10.10.10">
    <property type="entry name" value="Winged helix-like DNA-binding domain superfamily/Winged helix DNA-binding domain"/>
    <property type="match status" value="4"/>
</dbReference>
<organism evidence="10 11">
    <name type="scientific">Streptococcus uberis</name>
    <dbReference type="NCBI Taxonomy" id="1349"/>
    <lineage>
        <taxon>Bacteria</taxon>
        <taxon>Bacillati</taxon>
        <taxon>Bacillota</taxon>
        <taxon>Bacilli</taxon>
        <taxon>Lactobacillales</taxon>
        <taxon>Streptococcaceae</taxon>
        <taxon>Streptococcus</taxon>
    </lineage>
</organism>
<proteinExistence type="inferred from homology"/>
<evidence type="ECO:0000256" key="3">
    <source>
        <dbReference type="ARBA" id="ARBA00009695"/>
    </source>
</evidence>
<reference evidence="10 11" key="1">
    <citation type="submission" date="2019-11" db="EMBL/GenBank/DDBJ databases">
        <title>Streptococcus uberis isolated from clinical mastitis cases on a southeastern Queensland dairy.</title>
        <authorList>
            <person name="Workentine M.L."/>
            <person name="Price R."/>
            <person name="Olchowy T."/>
        </authorList>
    </citation>
    <scope>NUCLEOTIDE SEQUENCE [LARGE SCALE GENOMIC DNA]</scope>
    <source>
        <strain evidence="10 11">OLC4459-A17</strain>
    </source>
</reference>
<dbReference type="Pfam" id="PF02631">
    <property type="entry name" value="RecX_HTH2"/>
    <property type="match status" value="1"/>
</dbReference>
<dbReference type="PANTHER" id="PTHR33602">
    <property type="entry name" value="REGULATORY PROTEIN RECX FAMILY PROTEIN"/>
    <property type="match status" value="1"/>
</dbReference>
<keyword evidence="5 6" id="KW-0963">Cytoplasm</keyword>
<evidence type="ECO:0000256" key="1">
    <source>
        <dbReference type="ARBA" id="ARBA00003529"/>
    </source>
</evidence>
<dbReference type="EMBL" id="WLXI01000052">
    <property type="protein sequence ID" value="MTD02075.1"/>
    <property type="molecule type" value="Genomic_DNA"/>
</dbReference>
<dbReference type="InterPro" id="IPR003783">
    <property type="entry name" value="Regulatory_RecX"/>
</dbReference>
<dbReference type="Pfam" id="PF21981">
    <property type="entry name" value="RecX_HTH3"/>
    <property type="match status" value="1"/>
</dbReference>
<evidence type="ECO:0000256" key="2">
    <source>
        <dbReference type="ARBA" id="ARBA00004496"/>
    </source>
</evidence>
<comment type="subcellular location">
    <subcellularLocation>
        <location evidence="2 6">Cytoplasm</location>
    </subcellularLocation>
</comment>
<evidence type="ECO:0000256" key="6">
    <source>
        <dbReference type="HAMAP-Rule" id="MF_01114"/>
    </source>
</evidence>
<dbReference type="InterPro" id="IPR053924">
    <property type="entry name" value="RecX_HTH_2nd"/>
</dbReference>
<evidence type="ECO:0000259" key="9">
    <source>
        <dbReference type="Pfam" id="PF21982"/>
    </source>
</evidence>